<evidence type="ECO:0000256" key="3">
    <source>
        <dbReference type="ARBA" id="ARBA00022679"/>
    </source>
</evidence>
<dbReference type="AlphaFoldDB" id="A0A1G2R1G0"/>
<evidence type="ECO:0000256" key="4">
    <source>
        <dbReference type="ARBA" id="ARBA00022695"/>
    </source>
</evidence>
<dbReference type="EC" id="2.7.7.7" evidence="1"/>
<dbReference type="PANTHER" id="PTHR34388:SF1">
    <property type="entry name" value="DNA POLYMERASE III SUBUNIT DELTA"/>
    <property type="match status" value="1"/>
</dbReference>
<proteinExistence type="inferred from homology"/>
<dbReference type="Pfam" id="PF21694">
    <property type="entry name" value="DNA_pol3_delta_C"/>
    <property type="match status" value="1"/>
</dbReference>
<dbReference type="NCBIfam" id="TIGR01128">
    <property type="entry name" value="holA"/>
    <property type="match status" value="1"/>
</dbReference>
<dbReference type="SUPFAM" id="SSF48019">
    <property type="entry name" value="post-AAA+ oligomerization domain-like"/>
    <property type="match status" value="1"/>
</dbReference>
<organism evidence="11 12">
    <name type="scientific">Candidatus Wildermuthbacteria bacterium RIFCSPHIGHO2_02_FULL_47_12</name>
    <dbReference type="NCBI Taxonomy" id="1802451"/>
    <lineage>
        <taxon>Bacteria</taxon>
        <taxon>Candidatus Wildermuthiibacteriota</taxon>
    </lineage>
</organism>
<dbReference type="GO" id="GO:0003677">
    <property type="term" value="F:DNA binding"/>
    <property type="evidence" value="ECO:0007669"/>
    <property type="project" value="InterPro"/>
</dbReference>
<gene>
    <name evidence="11" type="ORF">A3C82_00630</name>
</gene>
<dbReference type="InterPro" id="IPR027417">
    <property type="entry name" value="P-loop_NTPase"/>
</dbReference>
<dbReference type="SUPFAM" id="SSF52540">
    <property type="entry name" value="P-loop containing nucleoside triphosphate hydrolases"/>
    <property type="match status" value="1"/>
</dbReference>
<protein>
    <recommendedName>
        <fullName evidence="2">DNA polymerase III subunit delta</fullName>
        <ecNumber evidence="1">2.7.7.7</ecNumber>
    </recommendedName>
</protein>
<evidence type="ECO:0000256" key="7">
    <source>
        <dbReference type="ARBA" id="ARBA00034754"/>
    </source>
</evidence>
<evidence type="ECO:0000256" key="5">
    <source>
        <dbReference type="ARBA" id="ARBA00022705"/>
    </source>
</evidence>
<dbReference type="InterPro" id="IPR010372">
    <property type="entry name" value="DNA_pol3_delta_N"/>
</dbReference>
<evidence type="ECO:0000259" key="9">
    <source>
        <dbReference type="Pfam" id="PF06144"/>
    </source>
</evidence>
<keyword evidence="5" id="KW-0235">DNA replication</keyword>
<reference evidence="11 12" key="1">
    <citation type="journal article" date="2016" name="Nat. Commun.">
        <title>Thousands of microbial genomes shed light on interconnected biogeochemical processes in an aquifer system.</title>
        <authorList>
            <person name="Anantharaman K."/>
            <person name="Brown C.T."/>
            <person name="Hug L.A."/>
            <person name="Sharon I."/>
            <person name="Castelle C.J."/>
            <person name="Probst A.J."/>
            <person name="Thomas B.C."/>
            <person name="Singh A."/>
            <person name="Wilkins M.J."/>
            <person name="Karaoz U."/>
            <person name="Brodie E.L."/>
            <person name="Williams K.H."/>
            <person name="Hubbard S.S."/>
            <person name="Banfield J.F."/>
        </authorList>
    </citation>
    <scope>NUCLEOTIDE SEQUENCE [LARGE SCALE GENOMIC DNA]</scope>
</reference>
<dbReference type="InterPro" id="IPR008921">
    <property type="entry name" value="DNA_pol3_clamp-load_cplx_C"/>
</dbReference>
<dbReference type="GO" id="GO:0003887">
    <property type="term" value="F:DNA-directed DNA polymerase activity"/>
    <property type="evidence" value="ECO:0007669"/>
    <property type="project" value="UniProtKB-KW"/>
</dbReference>
<name>A0A1G2R1G0_9BACT</name>
<comment type="caution">
    <text evidence="11">The sequence shown here is derived from an EMBL/GenBank/DDBJ whole genome shotgun (WGS) entry which is preliminary data.</text>
</comment>
<dbReference type="Proteomes" id="UP000176901">
    <property type="component" value="Unassembled WGS sequence"/>
</dbReference>
<dbReference type="PANTHER" id="PTHR34388">
    <property type="entry name" value="DNA POLYMERASE III SUBUNIT DELTA"/>
    <property type="match status" value="1"/>
</dbReference>
<evidence type="ECO:0000256" key="6">
    <source>
        <dbReference type="ARBA" id="ARBA00022932"/>
    </source>
</evidence>
<dbReference type="STRING" id="1802451.A3C82_00630"/>
<keyword evidence="6" id="KW-0239">DNA-directed DNA polymerase</keyword>
<feature type="domain" description="DNA polymerase III delta subunit-like C-terminal" evidence="10">
    <location>
        <begin position="193"/>
        <end position="309"/>
    </location>
</feature>
<dbReference type="Gene3D" id="1.20.272.10">
    <property type="match status" value="1"/>
</dbReference>
<dbReference type="GO" id="GO:0009360">
    <property type="term" value="C:DNA polymerase III complex"/>
    <property type="evidence" value="ECO:0007669"/>
    <property type="project" value="InterPro"/>
</dbReference>
<evidence type="ECO:0000313" key="11">
    <source>
        <dbReference type="EMBL" id="OHA66714.1"/>
    </source>
</evidence>
<keyword evidence="4" id="KW-0548">Nucleotidyltransferase</keyword>
<dbReference type="Gene3D" id="3.40.50.300">
    <property type="entry name" value="P-loop containing nucleotide triphosphate hydrolases"/>
    <property type="match status" value="1"/>
</dbReference>
<keyword evidence="3" id="KW-0808">Transferase</keyword>
<dbReference type="EMBL" id="MHTW01000027">
    <property type="protein sequence ID" value="OHA66714.1"/>
    <property type="molecule type" value="Genomic_DNA"/>
</dbReference>
<dbReference type="GO" id="GO:0006261">
    <property type="term" value="P:DNA-templated DNA replication"/>
    <property type="evidence" value="ECO:0007669"/>
    <property type="project" value="TreeGrafter"/>
</dbReference>
<feature type="domain" description="DNA polymerase III delta N-terminal" evidence="9">
    <location>
        <begin position="4"/>
        <end position="114"/>
    </location>
</feature>
<comment type="catalytic activity">
    <reaction evidence="8">
        <text>DNA(n) + a 2'-deoxyribonucleoside 5'-triphosphate = DNA(n+1) + diphosphate</text>
        <dbReference type="Rhea" id="RHEA:22508"/>
        <dbReference type="Rhea" id="RHEA-COMP:17339"/>
        <dbReference type="Rhea" id="RHEA-COMP:17340"/>
        <dbReference type="ChEBI" id="CHEBI:33019"/>
        <dbReference type="ChEBI" id="CHEBI:61560"/>
        <dbReference type="ChEBI" id="CHEBI:173112"/>
        <dbReference type="EC" id="2.7.7.7"/>
    </reaction>
</comment>
<dbReference type="Pfam" id="PF06144">
    <property type="entry name" value="DNA_pol3_delta"/>
    <property type="match status" value="1"/>
</dbReference>
<evidence type="ECO:0000256" key="1">
    <source>
        <dbReference type="ARBA" id="ARBA00012417"/>
    </source>
</evidence>
<accession>A0A1G2R1G0</accession>
<sequence length="311" mass="35395">MLLLLHGEEPFLRARKLQDIKERYRTMHAQKFYVRVFDCAQAGTQEVLQEIRGASLFQEKKLIVLDNPFSSQDATRELVECKDELARTSQILVFSQEGSVDEKNPLFLFLKEHGKAQKFSLLSGGRLQSWISQEFLRYGIKISIEVQEALAEAAGNDLWRLSNEIAKLAAYSKGAALTKHDVEELVEPIVEPEIFATIDAIAARNTKQALALLAEHEKHGDPPLRILSTIGFQFRALLAVKEMADMRLSYNDIVRKTKLHPFVVTKAWEASKNFSLGELKKWFRRIFDIELGLKTGSMESSRALSWFVLGK</sequence>
<evidence type="ECO:0000313" key="12">
    <source>
        <dbReference type="Proteomes" id="UP000176901"/>
    </source>
</evidence>
<evidence type="ECO:0000256" key="8">
    <source>
        <dbReference type="ARBA" id="ARBA00049244"/>
    </source>
</evidence>
<dbReference type="Gene3D" id="1.10.8.60">
    <property type="match status" value="1"/>
</dbReference>
<dbReference type="InterPro" id="IPR005790">
    <property type="entry name" value="DNA_polIII_delta"/>
</dbReference>
<evidence type="ECO:0000256" key="2">
    <source>
        <dbReference type="ARBA" id="ARBA00017703"/>
    </source>
</evidence>
<dbReference type="InterPro" id="IPR048466">
    <property type="entry name" value="DNA_pol3_delta-like_C"/>
</dbReference>
<evidence type="ECO:0000259" key="10">
    <source>
        <dbReference type="Pfam" id="PF21694"/>
    </source>
</evidence>
<comment type="similarity">
    <text evidence="7">Belongs to the DNA polymerase HolA subunit family.</text>
</comment>